<protein>
    <recommendedName>
        <fullName evidence="6">DUF4460 domain-containing protein</fullName>
    </recommendedName>
</protein>
<evidence type="ECO:0000313" key="4">
    <source>
        <dbReference type="EMBL" id="KAI7836669.1"/>
    </source>
</evidence>
<dbReference type="InterPro" id="IPR027989">
    <property type="entry name" value="DUF4461"/>
</dbReference>
<dbReference type="GO" id="GO:0005739">
    <property type="term" value="C:mitochondrion"/>
    <property type="evidence" value="ECO:0007669"/>
    <property type="project" value="TreeGrafter"/>
</dbReference>
<evidence type="ECO:0008006" key="6">
    <source>
        <dbReference type="Google" id="ProtNLM"/>
    </source>
</evidence>
<dbReference type="Pfam" id="PF14687">
    <property type="entry name" value="DUF4460"/>
    <property type="match status" value="1"/>
</dbReference>
<evidence type="ECO:0000256" key="1">
    <source>
        <dbReference type="SAM" id="MobiDB-lite"/>
    </source>
</evidence>
<accession>A0AAD5DLQ3</accession>
<dbReference type="InterPro" id="IPR027986">
    <property type="entry name" value="TCAIM"/>
</dbReference>
<comment type="caution">
    <text evidence="4">The sequence shown here is derived from an EMBL/GenBank/DDBJ whole genome shotgun (WGS) entry which is preliminary data.</text>
</comment>
<gene>
    <name evidence="4" type="ORF">COHA_009445</name>
</gene>
<dbReference type="EMBL" id="JADXDR010000179">
    <property type="protein sequence ID" value="KAI7836669.1"/>
    <property type="molecule type" value="Genomic_DNA"/>
</dbReference>
<evidence type="ECO:0000259" key="2">
    <source>
        <dbReference type="Pfam" id="PF14687"/>
    </source>
</evidence>
<feature type="region of interest" description="Disordered" evidence="1">
    <location>
        <begin position="393"/>
        <end position="421"/>
    </location>
</feature>
<feature type="region of interest" description="Disordered" evidence="1">
    <location>
        <begin position="121"/>
        <end position="144"/>
    </location>
</feature>
<sequence>MLPFYCFDASACIPALQLAAAAGGRSVRWFASDAAPAELPSLKSALRAIYKRIHPDLFQDHPPAKDANTRALKLLHEYLDEAKTGPRVPLPYRFHFFVRSSTAAPGVAAAGAAAAAAQSSSASGGSCTTAGQPSAAAGSTAAEGAPAGLREVSVTLPPPTRGAPGEPMSATTRKAFGSLLAALGLPPVFGAGSEAEQAAAAAQYSRFVSLREFLPAAVETVHQHAASQASAQQRMGAMRTALRLGRHLTVSFGEPAASGGVNAQLPLVQRLVAAVDSLPANPNLAGLTVMIGASNGVDALGTIWLAADGSEAGWASYLAGVDVAQCRECQRLRAAVKAQEARVAAALGVGMLYTQQEASLSPQYRQALEHLAAAAAERGHAAGGRYRDLPVMLHPAGHGEVPPAQGSSSGGGSGSSRPEVGGCRADTDAGLLVAPMAVEADQLYEAVDRLGGAIMSALRRRQQREAELASLRTQVERKVMLRRLLRDPSVPDAQYKSCMERMLASAQKLSGLLHGQAVRGRRFIIFV</sequence>
<dbReference type="AlphaFoldDB" id="A0AAD5DLQ3"/>
<dbReference type="PANTHER" id="PTHR31596:SF1">
    <property type="entry name" value="T-CELL ACTIVATION INHIBITOR, MITOCHONDRIAL"/>
    <property type="match status" value="1"/>
</dbReference>
<feature type="domain" description="DUF4460" evidence="2">
    <location>
        <begin position="39"/>
        <end position="102"/>
    </location>
</feature>
<evidence type="ECO:0000313" key="5">
    <source>
        <dbReference type="Proteomes" id="UP001205105"/>
    </source>
</evidence>
<dbReference type="PANTHER" id="PTHR31596">
    <property type="entry name" value="T-CELL ACTIVATION INHIBITOR, MITOCHONDRIAL"/>
    <property type="match status" value="1"/>
</dbReference>
<name>A0AAD5DLQ3_9CHLO</name>
<reference evidence="4" key="1">
    <citation type="submission" date="2020-11" db="EMBL/GenBank/DDBJ databases">
        <title>Chlorella ohadii genome sequencing and assembly.</title>
        <authorList>
            <person name="Murik O."/>
            <person name="Treves H."/>
            <person name="Kedem I."/>
            <person name="Shotland Y."/>
            <person name="Kaplan A."/>
        </authorList>
    </citation>
    <scope>NUCLEOTIDE SEQUENCE</scope>
    <source>
        <strain evidence="4">1</strain>
    </source>
</reference>
<dbReference type="Proteomes" id="UP001205105">
    <property type="component" value="Unassembled WGS sequence"/>
</dbReference>
<evidence type="ECO:0000259" key="3">
    <source>
        <dbReference type="Pfam" id="PF14688"/>
    </source>
</evidence>
<organism evidence="4 5">
    <name type="scientific">Chlorella ohadii</name>
    <dbReference type="NCBI Taxonomy" id="2649997"/>
    <lineage>
        <taxon>Eukaryota</taxon>
        <taxon>Viridiplantae</taxon>
        <taxon>Chlorophyta</taxon>
        <taxon>core chlorophytes</taxon>
        <taxon>Trebouxiophyceae</taxon>
        <taxon>Chlorellales</taxon>
        <taxon>Chlorellaceae</taxon>
        <taxon>Chlorella clade</taxon>
        <taxon>Chlorella</taxon>
    </lineage>
</organism>
<proteinExistence type="predicted"/>
<dbReference type="Pfam" id="PF14688">
    <property type="entry name" value="DUF4461"/>
    <property type="match status" value="2"/>
</dbReference>
<dbReference type="InterPro" id="IPR028031">
    <property type="entry name" value="DUF4460"/>
</dbReference>
<feature type="domain" description="DUF4461" evidence="3">
    <location>
        <begin position="428"/>
        <end position="516"/>
    </location>
</feature>
<keyword evidence="5" id="KW-1185">Reference proteome</keyword>
<feature type="domain" description="DUF4461" evidence="3">
    <location>
        <begin position="210"/>
        <end position="381"/>
    </location>
</feature>